<dbReference type="Proteomes" id="UP000050501">
    <property type="component" value="Unassembled WGS sequence"/>
</dbReference>
<evidence type="ECO:0000313" key="1">
    <source>
        <dbReference type="EMBL" id="KPL90829.1"/>
    </source>
</evidence>
<comment type="caution">
    <text evidence="1">The sequence shown here is derived from an EMBL/GenBank/DDBJ whole genome shotgun (WGS) entry which is preliminary data.</text>
</comment>
<evidence type="ECO:0000313" key="2">
    <source>
        <dbReference type="Proteomes" id="UP000050501"/>
    </source>
</evidence>
<reference evidence="1 2" key="1">
    <citation type="submission" date="2015-07" db="EMBL/GenBank/DDBJ databases">
        <title>Genome sequence of Levilinea saccharolytica DSM 16555.</title>
        <authorList>
            <person name="Hemp J."/>
            <person name="Ward L.M."/>
            <person name="Pace L.A."/>
            <person name="Fischer W.W."/>
        </authorList>
    </citation>
    <scope>NUCLEOTIDE SEQUENCE [LARGE SCALE GENOMIC DNA]</scope>
    <source>
        <strain evidence="1 2">KIBI-1</strain>
    </source>
</reference>
<dbReference type="AlphaFoldDB" id="A0A0P6YC33"/>
<gene>
    <name evidence="1" type="ORF">ADN01_01870</name>
</gene>
<dbReference type="EMBL" id="LGCM01000008">
    <property type="protein sequence ID" value="KPL90829.1"/>
    <property type="molecule type" value="Genomic_DNA"/>
</dbReference>
<sequence>MMFYFLVIGRPCMNLVIILRNSENQTPPQIIICSNGKQLFTSRKLSPVLGQNNLVIFGNLLD</sequence>
<protein>
    <submittedName>
        <fullName evidence="1">Uncharacterized protein</fullName>
    </submittedName>
</protein>
<keyword evidence="2" id="KW-1185">Reference proteome</keyword>
<proteinExistence type="predicted"/>
<accession>A0A0P6YC33</accession>
<organism evidence="1 2">
    <name type="scientific">Levilinea saccharolytica</name>
    <dbReference type="NCBI Taxonomy" id="229921"/>
    <lineage>
        <taxon>Bacteria</taxon>
        <taxon>Bacillati</taxon>
        <taxon>Chloroflexota</taxon>
        <taxon>Anaerolineae</taxon>
        <taxon>Anaerolineales</taxon>
        <taxon>Anaerolineaceae</taxon>
        <taxon>Levilinea</taxon>
    </lineage>
</organism>
<name>A0A0P6YC33_9CHLR</name>